<reference evidence="1 2" key="1">
    <citation type="submission" date="2020-08" db="EMBL/GenBank/DDBJ databases">
        <title>Sequencing the genomes of 1000 actinobacteria strains.</title>
        <authorList>
            <person name="Klenk H.-P."/>
        </authorList>
    </citation>
    <scope>NUCLEOTIDE SEQUENCE [LARGE SCALE GENOMIC DNA]</scope>
    <source>
        <strain evidence="1 2">DSM 20419</strain>
    </source>
</reference>
<organism evidence="1 2">
    <name type="scientific">Pseudoclavibacter helvolus</name>
    <dbReference type="NCBI Taxonomy" id="255205"/>
    <lineage>
        <taxon>Bacteria</taxon>
        <taxon>Bacillati</taxon>
        <taxon>Actinomycetota</taxon>
        <taxon>Actinomycetes</taxon>
        <taxon>Micrococcales</taxon>
        <taxon>Microbacteriaceae</taxon>
        <taxon>Pseudoclavibacter</taxon>
    </lineage>
</organism>
<protein>
    <recommendedName>
        <fullName evidence="3">Luciferase-like domain-containing protein</fullName>
    </recommendedName>
</protein>
<dbReference type="RefSeq" id="WP_183622610.1">
    <property type="nucleotide sequence ID" value="NZ_JACHWJ010000001.1"/>
</dbReference>
<comment type="caution">
    <text evidence="1">The sequence shown here is derived from an EMBL/GenBank/DDBJ whole genome shotgun (WGS) entry which is preliminary data.</text>
</comment>
<evidence type="ECO:0000313" key="2">
    <source>
        <dbReference type="Proteomes" id="UP000545286"/>
    </source>
</evidence>
<keyword evidence="2" id="KW-1185">Reference proteome</keyword>
<dbReference type="Proteomes" id="UP000545286">
    <property type="component" value="Unassembled WGS sequence"/>
</dbReference>
<accession>A0A7W4YE78</accession>
<gene>
    <name evidence="1" type="ORF">FHX72_000305</name>
</gene>
<dbReference type="SUPFAM" id="SSF51679">
    <property type="entry name" value="Bacterial luciferase-like"/>
    <property type="match status" value="1"/>
</dbReference>
<evidence type="ECO:0008006" key="3">
    <source>
        <dbReference type="Google" id="ProtNLM"/>
    </source>
</evidence>
<dbReference type="AlphaFoldDB" id="A0A7W4YE78"/>
<dbReference type="Gene3D" id="3.20.20.30">
    <property type="entry name" value="Luciferase-like domain"/>
    <property type="match status" value="1"/>
</dbReference>
<name>A0A7W4YE78_9MICO</name>
<sequence length="105" mass="11463">MRRAGRRGWSCRTRLGSFGRGRGVWLRTVRPDAFDGLNVAPDAFPDGLTDIVDYLVPELQERCLYPSAYPATTLRGNLGLPESVAHRAPGLAAERPSAGERARVA</sequence>
<dbReference type="GO" id="GO:0016705">
    <property type="term" value="F:oxidoreductase activity, acting on paired donors, with incorporation or reduction of molecular oxygen"/>
    <property type="evidence" value="ECO:0007669"/>
    <property type="project" value="InterPro"/>
</dbReference>
<evidence type="ECO:0000313" key="1">
    <source>
        <dbReference type="EMBL" id="MBB2956193.1"/>
    </source>
</evidence>
<proteinExistence type="predicted"/>
<dbReference type="InterPro" id="IPR036661">
    <property type="entry name" value="Luciferase-like_sf"/>
</dbReference>
<dbReference type="EMBL" id="JACHWJ010000001">
    <property type="protein sequence ID" value="MBB2956193.1"/>
    <property type="molecule type" value="Genomic_DNA"/>
</dbReference>